<dbReference type="Proteomes" id="UP000187209">
    <property type="component" value="Unassembled WGS sequence"/>
</dbReference>
<comment type="caution">
    <text evidence="2">The sequence shown here is derived from an EMBL/GenBank/DDBJ whole genome shotgun (WGS) entry which is preliminary data.</text>
</comment>
<dbReference type="EMBL" id="MPUH01001592">
    <property type="protein sequence ID" value="OMJ66967.1"/>
    <property type="molecule type" value="Genomic_DNA"/>
</dbReference>
<sequence>MERINESDVKLEDVIYRQQGKVEVYKVKLFRTGETLCMKKIYVENIIDATTFQSEFLTMALLDHPNILKLRSASLGGYDREVTHILIFMNFCEEGDLEKLISNRISKKKPFKESEIMDYLQQAVDGYAHMQEKNIAHRDIKPQNIFLCNQEKKLLIGDLGSAAKKDKNTGITLTGTPLYLSPKLREVFLKINTFGNMNINHNVYKSDVFSLGLTFLYMASLKSVKDLCILENLQDKINKRIEELPDEYDKIKQILMKMLIVDEEDRLDFISLRRLVNKGKTVYELCDKIINSYQNIEIQQGFYVCEGCNLNKNEADLYMLTSGVLCRDCLFNINNKILPQYDLYHWFDNNIHQIDRNTFSCCGKEICKICKTFHVRPGINCFENFSNISQEYETIIFFCKQCKKMNQDVYMLGRHNSYFIYCENLHYQCLVCNKLYNDSNHEVCPFLFSGISAYI</sequence>
<dbReference type="InterPro" id="IPR000719">
    <property type="entry name" value="Prot_kinase_dom"/>
</dbReference>
<dbReference type="GO" id="GO:0005737">
    <property type="term" value="C:cytoplasm"/>
    <property type="evidence" value="ECO:0007669"/>
    <property type="project" value="TreeGrafter"/>
</dbReference>
<dbReference type="OrthoDB" id="308139at2759"/>
<dbReference type="SMART" id="SM00220">
    <property type="entry name" value="S_TKc"/>
    <property type="match status" value="1"/>
</dbReference>
<gene>
    <name evidence="2" type="ORF">SteCoe_36003</name>
</gene>
<proteinExistence type="predicted"/>
<dbReference type="InterPro" id="IPR011009">
    <property type="entry name" value="Kinase-like_dom_sf"/>
</dbReference>
<evidence type="ECO:0000259" key="1">
    <source>
        <dbReference type="PROSITE" id="PS50011"/>
    </source>
</evidence>
<dbReference type="PROSITE" id="PS50011">
    <property type="entry name" value="PROTEIN_KINASE_DOM"/>
    <property type="match status" value="1"/>
</dbReference>
<dbReference type="SUPFAM" id="SSF56112">
    <property type="entry name" value="Protein kinase-like (PK-like)"/>
    <property type="match status" value="1"/>
</dbReference>
<protein>
    <recommendedName>
        <fullName evidence="1">Protein kinase domain-containing protein</fullName>
    </recommendedName>
</protein>
<dbReference type="Pfam" id="PF00069">
    <property type="entry name" value="Pkinase"/>
    <property type="match status" value="1"/>
</dbReference>
<organism evidence="2 3">
    <name type="scientific">Stentor coeruleus</name>
    <dbReference type="NCBI Taxonomy" id="5963"/>
    <lineage>
        <taxon>Eukaryota</taxon>
        <taxon>Sar</taxon>
        <taxon>Alveolata</taxon>
        <taxon>Ciliophora</taxon>
        <taxon>Postciliodesmatophora</taxon>
        <taxon>Heterotrichea</taxon>
        <taxon>Heterotrichida</taxon>
        <taxon>Stentoridae</taxon>
        <taxon>Stentor</taxon>
    </lineage>
</organism>
<dbReference type="AlphaFoldDB" id="A0A1R2AR31"/>
<feature type="domain" description="Protein kinase" evidence="1">
    <location>
        <begin position="1"/>
        <end position="283"/>
    </location>
</feature>
<evidence type="ECO:0000313" key="3">
    <source>
        <dbReference type="Proteomes" id="UP000187209"/>
    </source>
</evidence>
<reference evidence="2 3" key="1">
    <citation type="submission" date="2016-11" db="EMBL/GenBank/DDBJ databases">
        <title>The macronuclear genome of Stentor coeruleus: a giant cell with tiny introns.</title>
        <authorList>
            <person name="Slabodnick M."/>
            <person name="Ruby J.G."/>
            <person name="Reiff S.B."/>
            <person name="Swart E.C."/>
            <person name="Gosai S."/>
            <person name="Prabakaran S."/>
            <person name="Witkowska E."/>
            <person name="Larue G.E."/>
            <person name="Fisher S."/>
            <person name="Freeman R.M."/>
            <person name="Gunawardena J."/>
            <person name="Chu W."/>
            <person name="Stover N.A."/>
            <person name="Gregory B.D."/>
            <person name="Nowacki M."/>
            <person name="Derisi J."/>
            <person name="Roy S.W."/>
            <person name="Marshall W.F."/>
            <person name="Sood P."/>
        </authorList>
    </citation>
    <scope>NUCLEOTIDE SEQUENCE [LARGE SCALE GENOMIC DNA]</scope>
    <source>
        <strain evidence="2">WM001</strain>
    </source>
</reference>
<dbReference type="PROSITE" id="PS00108">
    <property type="entry name" value="PROTEIN_KINASE_ST"/>
    <property type="match status" value="1"/>
</dbReference>
<accession>A0A1R2AR31</accession>
<dbReference type="GO" id="GO:0004674">
    <property type="term" value="F:protein serine/threonine kinase activity"/>
    <property type="evidence" value="ECO:0007669"/>
    <property type="project" value="TreeGrafter"/>
</dbReference>
<dbReference type="GO" id="GO:0005524">
    <property type="term" value="F:ATP binding"/>
    <property type="evidence" value="ECO:0007669"/>
    <property type="project" value="InterPro"/>
</dbReference>
<evidence type="ECO:0000313" key="2">
    <source>
        <dbReference type="EMBL" id="OMJ66967.1"/>
    </source>
</evidence>
<dbReference type="Gene3D" id="1.10.510.10">
    <property type="entry name" value="Transferase(Phosphotransferase) domain 1"/>
    <property type="match status" value="1"/>
</dbReference>
<keyword evidence="3" id="KW-1185">Reference proteome</keyword>
<dbReference type="PANTHER" id="PTHR24361">
    <property type="entry name" value="MITOGEN-ACTIVATED KINASE KINASE KINASE"/>
    <property type="match status" value="1"/>
</dbReference>
<dbReference type="InterPro" id="IPR008271">
    <property type="entry name" value="Ser/Thr_kinase_AS"/>
</dbReference>
<dbReference type="InterPro" id="IPR053235">
    <property type="entry name" value="Ser_Thr_kinase"/>
</dbReference>
<dbReference type="PANTHER" id="PTHR24361:SF613">
    <property type="entry name" value="NUCLEAR RECEPTOR-BINDING PROTEIN-RELATED"/>
    <property type="match status" value="1"/>
</dbReference>
<name>A0A1R2AR31_9CILI</name>